<proteinExistence type="predicted"/>
<sequence length="318" mass="34624">MIRPPRTSTMECMNPCTTTRLRLFLSSGASLSLSSPALASTMPEGSGSIPMETPTEFNLNEVGQMVYDISIRLANDEKKIQANRFAHESFERQQSALNKSVEDHMVRLLVAVKDLGKKPPDGTATVMTSKPRGWSLPRSVLVKPVGFNADTWPKMKIEPPRFSDFDVPFHRGTYTCSEARITDPSVVFTKRRHNIGPTVSSLPHDFIAGDHIHRSAAVAKAGPTGTDGNDVIWVQVPGDCKTSATPATEATGGGPTRLPHGSHLGRGTRGQPVACTGTAQRSILKNTFPRRGSMFCLGRTAMMRITTTLDTMSWMRTG</sequence>
<name>A0A8X8XI20_SALSN</name>
<evidence type="ECO:0000313" key="3">
    <source>
        <dbReference type="Proteomes" id="UP000298416"/>
    </source>
</evidence>
<evidence type="ECO:0000313" key="2">
    <source>
        <dbReference type="EMBL" id="KAG6413918.1"/>
    </source>
</evidence>
<feature type="region of interest" description="Disordered" evidence="1">
    <location>
        <begin position="242"/>
        <end position="273"/>
    </location>
</feature>
<dbReference type="EMBL" id="PNBA02000009">
    <property type="protein sequence ID" value="KAG6413918.1"/>
    <property type="molecule type" value="Genomic_DNA"/>
</dbReference>
<reference evidence="2" key="1">
    <citation type="submission" date="2018-01" db="EMBL/GenBank/DDBJ databases">
        <authorList>
            <person name="Mao J.F."/>
        </authorList>
    </citation>
    <scope>NUCLEOTIDE SEQUENCE</scope>
    <source>
        <strain evidence="2">Huo1</strain>
        <tissue evidence="2">Leaf</tissue>
    </source>
</reference>
<comment type="caution">
    <text evidence="2">The sequence shown here is derived from an EMBL/GenBank/DDBJ whole genome shotgun (WGS) entry which is preliminary data.</text>
</comment>
<dbReference type="Proteomes" id="UP000298416">
    <property type="component" value="Unassembled WGS sequence"/>
</dbReference>
<evidence type="ECO:0000256" key="1">
    <source>
        <dbReference type="SAM" id="MobiDB-lite"/>
    </source>
</evidence>
<keyword evidence="3" id="KW-1185">Reference proteome</keyword>
<reference evidence="2" key="2">
    <citation type="submission" date="2020-08" db="EMBL/GenBank/DDBJ databases">
        <title>Plant Genome Project.</title>
        <authorList>
            <person name="Zhang R.-G."/>
        </authorList>
    </citation>
    <scope>NUCLEOTIDE SEQUENCE</scope>
    <source>
        <strain evidence="2">Huo1</strain>
        <tissue evidence="2">Leaf</tissue>
    </source>
</reference>
<gene>
    <name evidence="2" type="ORF">SASPL_126633</name>
</gene>
<organism evidence="2">
    <name type="scientific">Salvia splendens</name>
    <name type="common">Scarlet sage</name>
    <dbReference type="NCBI Taxonomy" id="180675"/>
    <lineage>
        <taxon>Eukaryota</taxon>
        <taxon>Viridiplantae</taxon>
        <taxon>Streptophyta</taxon>
        <taxon>Embryophyta</taxon>
        <taxon>Tracheophyta</taxon>
        <taxon>Spermatophyta</taxon>
        <taxon>Magnoliopsida</taxon>
        <taxon>eudicotyledons</taxon>
        <taxon>Gunneridae</taxon>
        <taxon>Pentapetalae</taxon>
        <taxon>asterids</taxon>
        <taxon>lamiids</taxon>
        <taxon>Lamiales</taxon>
        <taxon>Lamiaceae</taxon>
        <taxon>Nepetoideae</taxon>
        <taxon>Mentheae</taxon>
        <taxon>Salviinae</taxon>
        <taxon>Salvia</taxon>
        <taxon>Salvia subgen. Calosphace</taxon>
        <taxon>core Calosphace</taxon>
    </lineage>
</organism>
<accession>A0A8X8XI20</accession>
<dbReference type="AlphaFoldDB" id="A0A8X8XI20"/>
<protein>
    <submittedName>
        <fullName evidence="2">Uncharacterized protein</fullName>
    </submittedName>
</protein>